<evidence type="ECO:0000313" key="3">
    <source>
        <dbReference type="EMBL" id="UQF79197.1"/>
    </source>
</evidence>
<gene>
    <name evidence="3" type="ORF">M3I41_06250</name>
</gene>
<feature type="coiled-coil region" evidence="1">
    <location>
        <begin position="39"/>
        <end position="129"/>
    </location>
</feature>
<dbReference type="SUPFAM" id="SSF51261">
    <property type="entry name" value="Duplicated hybrid motif"/>
    <property type="match status" value="1"/>
</dbReference>
<protein>
    <submittedName>
        <fullName evidence="3">Peptidoglycan DD-metalloendopeptidase family protein</fullName>
    </submittedName>
</protein>
<dbReference type="Gene3D" id="2.70.70.10">
    <property type="entry name" value="Glucose Permease (Domain IIA)"/>
    <property type="match status" value="1"/>
</dbReference>
<dbReference type="InterPro" id="IPR016047">
    <property type="entry name" value="M23ase_b-sheet_dom"/>
</dbReference>
<evidence type="ECO:0000313" key="4">
    <source>
        <dbReference type="Proteomes" id="UP000830236"/>
    </source>
</evidence>
<name>A0A9E7AQJ0_9ACTO</name>
<reference evidence="3" key="1">
    <citation type="submission" date="2022-05" db="EMBL/GenBank/DDBJ databases">
        <title>Using nanopore sequencing to obtain complete genomes from saliva samples.</title>
        <authorList>
            <person name="Baker J.L."/>
        </authorList>
    </citation>
    <scope>NUCLEOTIDE SEQUENCE</scope>
    <source>
        <strain evidence="3">JCVI-JB-Ag32</strain>
    </source>
</reference>
<keyword evidence="1" id="KW-0175">Coiled coil</keyword>
<dbReference type="KEGG" id="agh:M3I41_06250"/>
<dbReference type="PANTHER" id="PTHR21666:SF270">
    <property type="entry name" value="MUREIN HYDROLASE ACTIVATOR ENVC"/>
    <property type="match status" value="1"/>
</dbReference>
<dbReference type="AlphaFoldDB" id="A0A9E7AQJ0"/>
<accession>A0A9E7AQJ0</accession>
<organism evidence="3 4">
    <name type="scientific">Actinomyces graevenitzii</name>
    <dbReference type="NCBI Taxonomy" id="55565"/>
    <lineage>
        <taxon>Bacteria</taxon>
        <taxon>Bacillati</taxon>
        <taxon>Actinomycetota</taxon>
        <taxon>Actinomycetes</taxon>
        <taxon>Actinomycetales</taxon>
        <taxon>Actinomycetaceae</taxon>
        <taxon>Actinomyces</taxon>
    </lineage>
</organism>
<dbReference type="InterPro" id="IPR050570">
    <property type="entry name" value="Cell_wall_metabolism_enzyme"/>
</dbReference>
<dbReference type="EMBL" id="CP097095">
    <property type="protein sequence ID" value="UQF79197.1"/>
    <property type="molecule type" value="Genomic_DNA"/>
</dbReference>
<dbReference type="CDD" id="cd12797">
    <property type="entry name" value="M23_peptidase"/>
    <property type="match status" value="1"/>
</dbReference>
<dbReference type="Gene3D" id="6.10.250.3150">
    <property type="match status" value="1"/>
</dbReference>
<dbReference type="Proteomes" id="UP000830236">
    <property type="component" value="Chromosome"/>
</dbReference>
<dbReference type="InterPro" id="IPR011055">
    <property type="entry name" value="Dup_hybrid_motif"/>
</dbReference>
<feature type="coiled-coil region" evidence="1">
    <location>
        <begin position="208"/>
        <end position="274"/>
    </location>
</feature>
<dbReference type="GO" id="GO:0004222">
    <property type="term" value="F:metalloendopeptidase activity"/>
    <property type="evidence" value="ECO:0007669"/>
    <property type="project" value="TreeGrafter"/>
</dbReference>
<proteinExistence type="predicted"/>
<dbReference type="PANTHER" id="PTHR21666">
    <property type="entry name" value="PEPTIDASE-RELATED"/>
    <property type="match status" value="1"/>
</dbReference>
<evidence type="ECO:0000256" key="1">
    <source>
        <dbReference type="SAM" id="Coils"/>
    </source>
</evidence>
<evidence type="ECO:0000259" key="2">
    <source>
        <dbReference type="Pfam" id="PF01551"/>
    </source>
</evidence>
<sequence>MKKLSLSKAGSLVMAAAATLSLSLGLVGHGLPVAHADERDDAQSQLNSANQKEAQLRSSLEGVDAKLGQAYLDAQNANTQLAAAKTELAKAQQIQAQALQTQQQVNTQLASAQAQQEQLNKQATNSSKEANASKAAVASLVVSTYQGDNSLTTLSYVLQSDSVSQMTERSNVTQVASSVQESILADAEAQRAKDANRKARQDAVAKRISNLKVQADKAAQEATDAANQAAAKRNEVSARASAASAAASNLETQKAGLQAQLDQVSKDQAAAQAKIAKIDAANAQAVASGSMSNVSSSSARSDSLGSGYIGHPIPAPWTVTSPFGYRVHPVTGVAQGHAGTDFAADCNQPQYAPAAGVATYWYSVSCGIGLDINLGYIDGHSYNITLCHMSGRAVGDGASVSRGQVVGYTGATGYATGCHVHFEVTRDGVNIDPMSLPGF</sequence>
<feature type="domain" description="M23ase beta-sheet core" evidence="2">
    <location>
        <begin position="336"/>
        <end position="433"/>
    </location>
</feature>
<dbReference type="Pfam" id="PF01551">
    <property type="entry name" value="Peptidase_M23"/>
    <property type="match status" value="1"/>
</dbReference>